<accession>A0A698XLB1</accession>
<feature type="region of interest" description="Disordered" evidence="1">
    <location>
        <begin position="154"/>
        <end position="189"/>
    </location>
</feature>
<evidence type="ECO:0000256" key="1">
    <source>
        <dbReference type="SAM" id="MobiDB-lite"/>
    </source>
</evidence>
<feature type="region of interest" description="Disordered" evidence="1">
    <location>
        <begin position="234"/>
        <end position="263"/>
    </location>
</feature>
<feature type="compositionally biased region" description="Low complexity" evidence="1">
    <location>
        <begin position="79"/>
        <end position="97"/>
    </location>
</feature>
<feature type="compositionally biased region" description="Polar residues" evidence="1">
    <location>
        <begin position="47"/>
        <end position="71"/>
    </location>
</feature>
<feature type="region of interest" description="Disordered" evidence="1">
    <location>
        <begin position="1"/>
        <end position="141"/>
    </location>
</feature>
<evidence type="ECO:0000313" key="2">
    <source>
        <dbReference type="EMBL" id="GAM33727.1"/>
    </source>
</evidence>
<dbReference type="EMBL" id="DF933809">
    <property type="protein sequence ID" value="GAM33727.1"/>
    <property type="molecule type" value="Genomic_DNA"/>
</dbReference>
<gene>
    <name evidence="2" type="ORF">TCE0_013r00844</name>
</gene>
<feature type="compositionally biased region" description="Low complexity" evidence="1">
    <location>
        <begin position="13"/>
        <end position="37"/>
    </location>
</feature>
<proteinExistence type="predicted"/>
<keyword evidence="3" id="KW-1185">Reference proteome</keyword>
<protein>
    <submittedName>
        <fullName evidence="2">Uncharacterized protein</fullName>
    </submittedName>
</protein>
<sequence>MPSNHPSKESEPTNQNTQPSSENTTTTTTTTTTTQNQDKGKEPSLLSRIQNSASSLLQDSLTKPSGATLSNELAHVLDSGNKGSSSSASFSGLTHSGQTWRTNGLGDGSSSSARGHQDGYTSELSEGFRSSQPSGRAFDASEFDSFQNTGGFFHTQEQDGFIPETSNSNKGKGKWKSRDRPLHENDNNFDYDHGQDMMMIPDMNDEFESSYFNAYELAWINASRLGTVYRSTASTPSKRLSQPSQSDINTSPPLLAQSTNENEHDGAEVVNLLSDPSFQPGLVTWDDDQHYDGMDTSSSGLGFDLAFDDNDPLDAEGFPHALAMSLSPTEIQILDSFRRQQPYYQQHQTEQSQEGKKKITAYSLVPDIDSFLAQNDTRKTDNDALRNEVITNLIGAEEWLTVDERYNDDVWGYLRPAVEAAAAEIKEKEESSVREGEDGDGPAVKRLKMILRHMARL</sequence>
<feature type="compositionally biased region" description="Basic and acidic residues" evidence="1">
    <location>
        <begin position="1"/>
        <end position="11"/>
    </location>
</feature>
<dbReference type="AlphaFoldDB" id="A0A698XLB1"/>
<feature type="compositionally biased region" description="Polar residues" evidence="1">
    <location>
        <begin position="98"/>
        <end position="134"/>
    </location>
</feature>
<reference evidence="3" key="1">
    <citation type="journal article" date="2015" name="Genome Announc.">
        <title>Draft genome sequence of Talaromyces cellulolyticus strain Y-94, a source of lignocellulosic biomass-degrading enzymes.</title>
        <authorList>
            <person name="Fujii T."/>
            <person name="Koike H."/>
            <person name="Sawayama S."/>
            <person name="Yano S."/>
            <person name="Inoue H."/>
        </authorList>
    </citation>
    <scope>NUCLEOTIDE SEQUENCE [LARGE SCALE GENOMIC DNA]</scope>
    <source>
        <strain evidence="3">Y-94</strain>
    </source>
</reference>
<dbReference type="Proteomes" id="UP000053095">
    <property type="component" value="Unassembled WGS sequence"/>
</dbReference>
<evidence type="ECO:0000313" key="3">
    <source>
        <dbReference type="Proteomes" id="UP000053095"/>
    </source>
</evidence>
<feature type="compositionally biased region" description="Basic and acidic residues" evidence="1">
    <location>
        <begin position="176"/>
        <end position="189"/>
    </location>
</feature>
<organism evidence="2 3">
    <name type="scientific">Talaromyces pinophilus</name>
    <name type="common">Penicillium pinophilum</name>
    <dbReference type="NCBI Taxonomy" id="128442"/>
    <lineage>
        <taxon>Eukaryota</taxon>
        <taxon>Fungi</taxon>
        <taxon>Dikarya</taxon>
        <taxon>Ascomycota</taxon>
        <taxon>Pezizomycotina</taxon>
        <taxon>Eurotiomycetes</taxon>
        <taxon>Eurotiomycetidae</taxon>
        <taxon>Eurotiales</taxon>
        <taxon>Trichocomaceae</taxon>
        <taxon>Talaromyces</taxon>
        <taxon>Talaromyces sect. Talaromyces</taxon>
    </lineage>
</organism>
<feature type="compositionally biased region" description="Polar residues" evidence="1">
    <location>
        <begin position="234"/>
        <end position="260"/>
    </location>
</feature>
<name>A0A698XLB1_TALPI</name>